<reference evidence="2 3" key="1">
    <citation type="submission" date="2014-04" db="EMBL/GenBank/DDBJ databases">
        <authorList>
            <consortium name="DOE Joint Genome Institute"/>
            <person name="Kuo A."/>
            <person name="Kohler A."/>
            <person name="Jargeat P."/>
            <person name="Nagy L.G."/>
            <person name="Floudas D."/>
            <person name="Copeland A."/>
            <person name="Barry K.W."/>
            <person name="Cichocki N."/>
            <person name="Veneault-Fourrey C."/>
            <person name="LaButti K."/>
            <person name="Lindquist E.A."/>
            <person name="Lipzen A."/>
            <person name="Lundell T."/>
            <person name="Morin E."/>
            <person name="Murat C."/>
            <person name="Sun H."/>
            <person name="Tunlid A."/>
            <person name="Henrissat B."/>
            <person name="Grigoriev I.V."/>
            <person name="Hibbett D.S."/>
            <person name="Martin F."/>
            <person name="Nordberg H.P."/>
            <person name="Cantor M.N."/>
            <person name="Hua S.X."/>
        </authorList>
    </citation>
    <scope>NUCLEOTIDE SEQUENCE [LARGE SCALE GENOMIC DNA]</scope>
    <source>
        <strain evidence="2 3">Ve08.2h10</strain>
    </source>
</reference>
<accession>A0A0D0DKV9</accession>
<dbReference type="SUPFAM" id="SSF52540">
    <property type="entry name" value="P-loop containing nucleoside triphosphate hydrolases"/>
    <property type="match status" value="1"/>
</dbReference>
<evidence type="ECO:0000259" key="1">
    <source>
        <dbReference type="Pfam" id="PF00270"/>
    </source>
</evidence>
<dbReference type="InterPro" id="IPR027417">
    <property type="entry name" value="P-loop_NTPase"/>
</dbReference>
<reference evidence="3" key="2">
    <citation type="submission" date="2015-01" db="EMBL/GenBank/DDBJ databases">
        <title>Evolutionary Origins and Diversification of the Mycorrhizal Mutualists.</title>
        <authorList>
            <consortium name="DOE Joint Genome Institute"/>
            <consortium name="Mycorrhizal Genomics Consortium"/>
            <person name="Kohler A."/>
            <person name="Kuo A."/>
            <person name="Nagy L.G."/>
            <person name="Floudas D."/>
            <person name="Copeland A."/>
            <person name="Barry K.W."/>
            <person name="Cichocki N."/>
            <person name="Veneault-Fourrey C."/>
            <person name="LaButti K."/>
            <person name="Lindquist E.A."/>
            <person name="Lipzen A."/>
            <person name="Lundell T."/>
            <person name="Morin E."/>
            <person name="Murat C."/>
            <person name="Riley R."/>
            <person name="Ohm R."/>
            <person name="Sun H."/>
            <person name="Tunlid A."/>
            <person name="Henrissat B."/>
            <person name="Grigoriev I.V."/>
            <person name="Hibbett D.S."/>
            <person name="Martin F."/>
        </authorList>
    </citation>
    <scope>NUCLEOTIDE SEQUENCE [LARGE SCALE GENOMIC DNA]</scope>
    <source>
        <strain evidence="3">Ve08.2h10</strain>
    </source>
</reference>
<name>A0A0D0DKV9_9AGAM</name>
<dbReference type="InterPro" id="IPR011545">
    <property type="entry name" value="DEAD/DEAH_box_helicase_dom"/>
</dbReference>
<dbReference type="InParanoid" id="A0A0D0DKV9"/>
<dbReference type="EMBL" id="KN825633">
    <property type="protein sequence ID" value="KIK82369.1"/>
    <property type="molecule type" value="Genomic_DNA"/>
</dbReference>
<dbReference type="GO" id="GO:0005524">
    <property type="term" value="F:ATP binding"/>
    <property type="evidence" value="ECO:0007669"/>
    <property type="project" value="InterPro"/>
</dbReference>
<organism evidence="2 3">
    <name type="scientific">Paxillus rubicundulus Ve08.2h10</name>
    <dbReference type="NCBI Taxonomy" id="930991"/>
    <lineage>
        <taxon>Eukaryota</taxon>
        <taxon>Fungi</taxon>
        <taxon>Dikarya</taxon>
        <taxon>Basidiomycota</taxon>
        <taxon>Agaricomycotina</taxon>
        <taxon>Agaricomycetes</taxon>
        <taxon>Agaricomycetidae</taxon>
        <taxon>Boletales</taxon>
        <taxon>Paxilineae</taxon>
        <taxon>Paxillaceae</taxon>
        <taxon>Paxillus</taxon>
    </lineage>
</organism>
<dbReference type="Proteomes" id="UP000054538">
    <property type="component" value="Unassembled WGS sequence"/>
</dbReference>
<feature type="non-terminal residue" evidence="2">
    <location>
        <position position="1"/>
    </location>
</feature>
<dbReference type="Gene3D" id="3.40.50.300">
    <property type="entry name" value="P-loop containing nucleotide triphosphate hydrolases"/>
    <property type="match status" value="1"/>
</dbReference>
<protein>
    <recommendedName>
        <fullName evidence="1">DEAD/DEAH-box helicase domain-containing protein</fullName>
    </recommendedName>
</protein>
<dbReference type="HOGENOM" id="CLU_126713_0_0_1"/>
<evidence type="ECO:0000313" key="2">
    <source>
        <dbReference type="EMBL" id="KIK82369.1"/>
    </source>
</evidence>
<gene>
    <name evidence="2" type="ORF">PAXRUDRAFT_153846</name>
</gene>
<evidence type="ECO:0000313" key="3">
    <source>
        <dbReference type="Proteomes" id="UP000054538"/>
    </source>
</evidence>
<dbReference type="AlphaFoldDB" id="A0A0D0DKV9"/>
<dbReference type="GO" id="GO:0003676">
    <property type="term" value="F:nucleic acid binding"/>
    <property type="evidence" value="ECO:0007669"/>
    <property type="project" value="InterPro"/>
</dbReference>
<dbReference type="OrthoDB" id="2671786at2759"/>
<sequence>DQIIQVPGNFEEWLKNALFASQIISVVIDEAHCLTDWADFHPEYKELQCLRYILPDTIPIMITSAMLTKDMLTNALQLLHMHHDKLTAICQSSDCPLLKIGVRKIKYVLNTYADLAFLIPTGWKISDPLPPKFLIFFDNIQDAII</sequence>
<proteinExistence type="predicted"/>
<dbReference type="STRING" id="930991.A0A0D0DKV9"/>
<feature type="domain" description="DEAD/DEAH-box helicase" evidence="1">
    <location>
        <begin position="3"/>
        <end position="69"/>
    </location>
</feature>
<keyword evidence="3" id="KW-1185">Reference proteome</keyword>
<dbReference type="Pfam" id="PF00270">
    <property type="entry name" value="DEAD"/>
    <property type="match status" value="1"/>
</dbReference>